<dbReference type="Pfam" id="PF06054">
    <property type="entry name" value="CoiA_nuc"/>
    <property type="match status" value="1"/>
</dbReference>
<dbReference type="RefSeq" id="WP_201826112.1">
    <property type="nucleotide sequence ID" value="NZ_JAERRH010000023.1"/>
</dbReference>
<dbReference type="EMBL" id="JAERRH010000023">
    <property type="protein sequence ID" value="MBL1109715.1"/>
    <property type="molecule type" value="Genomic_DNA"/>
</dbReference>
<feature type="region of interest" description="Disordered" evidence="1">
    <location>
        <begin position="224"/>
        <end position="283"/>
    </location>
</feature>
<feature type="compositionally biased region" description="Low complexity" evidence="1">
    <location>
        <begin position="257"/>
        <end position="266"/>
    </location>
</feature>
<dbReference type="InterPro" id="IPR010330">
    <property type="entry name" value="CoiA_nuc"/>
</dbReference>
<evidence type="ECO:0000313" key="3">
    <source>
        <dbReference type="EMBL" id="MBL1109715.1"/>
    </source>
</evidence>
<name>A0ABS1PBH3_9ACTN</name>
<protein>
    <submittedName>
        <fullName evidence="3">Competence CoiA family protein</fullName>
    </submittedName>
</protein>
<evidence type="ECO:0000256" key="1">
    <source>
        <dbReference type="SAM" id="MobiDB-lite"/>
    </source>
</evidence>
<evidence type="ECO:0000259" key="2">
    <source>
        <dbReference type="Pfam" id="PF06054"/>
    </source>
</evidence>
<feature type="compositionally biased region" description="Basic and acidic residues" evidence="1">
    <location>
        <begin position="228"/>
        <end position="255"/>
    </location>
</feature>
<dbReference type="Proteomes" id="UP000621386">
    <property type="component" value="Unassembled WGS sequence"/>
</dbReference>
<reference evidence="3 4" key="1">
    <citation type="submission" date="2021-01" db="EMBL/GenBank/DDBJ databases">
        <title>WGS of actinomycetes isolated from Thailand.</title>
        <authorList>
            <person name="Thawai C."/>
        </authorList>
    </citation>
    <scope>NUCLEOTIDE SEQUENCE [LARGE SCALE GENOMIC DNA]</scope>
    <source>
        <strain evidence="3 4">CH5-8</strain>
    </source>
</reference>
<accession>A0ABS1PBH3</accession>
<evidence type="ECO:0000313" key="4">
    <source>
        <dbReference type="Proteomes" id="UP000621386"/>
    </source>
</evidence>
<organism evidence="3 4">
    <name type="scientific">Streptomyces musisoli</name>
    <dbReference type="NCBI Taxonomy" id="2802280"/>
    <lineage>
        <taxon>Bacteria</taxon>
        <taxon>Bacillati</taxon>
        <taxon>Actinomycetota</taxon>
        <taxon>Actinomycetes</taxon>
        <taxon>Kitasatosporales</taxon>
        <taxon>Streptomycetaceae</taxon>
        <taxon>Streptomyces</taxon>
    </lineage>
</organism>
<feature type="domain" description="Competence protein CoiA nuclease-like" evidence="2">
    <location>
        <begin position="51"/>
        <end position="132"/>
    </location>
</feature>
<sequence>MSWAQVYKVRPRVPLACPGCGWAVHAKHSPQGVRFFCHDPGRDGTCELGGESWEHHMLKLELASAVCAAGWNAALEVAGGDGAWRADVMASSPDGSRRIAWEAQLSPITDRDILARTARYAAEGIGVCWVSPGPQAPPWIDVVPAVQVSAPDQHGQCWRVVDGLGGFDAAAGTWVFKPQDLGRFVRWVLSGSVTSVASLPHYTSAPRGSGGHYVQRHLWWTSAQSERAQSEHDRRRQEQAERADRARREAADRRAARQQQEFQRMQQLKRRRQSQLVPTPEDEEILRAQAQEQRRLEQAWRRQREQEAAKLQELAGRAVEVARAWWQDVPPRQRAELFAAVVERAWADEEVRVEIPERPQVSESFAYGIPLFTTGRLRALYGIVRPCPELVCLSPQLEFQHLVVRDEQEARQLAGVMSPRARITNLCLSRDA</sequence>
<proteinExistence type="predicted"/>
<comment type="caution">
    <text evidence="3">The sequence shown here is derived from an EMBL/GenBank/DDBJ whole genome shotgun (WGS) entry which is preliminary data.</text>
</comment>
<gene>
    <name evidence="3" type="ORF">JK361_34925</name>
</gene>
<keyword evidence="4" id="KW-1185">Reference proteome</keyword>